<gene>
    <name evidence="1" type="ORF">OLEA9_A105964</name>
</gene>
<dbReference type="Proteomes" id="UP000594638">
    <property type="component" value="Unassembled WGS sequence"/>
</dbReference>
<keyword evidence="2" id="KW-1185">Reference proteome</keyword>
<dbReference type="AlphaFoldDB" id="A0A8S0VHR0"/>
<evidence type="ECO:0000313" key="1">
    <source>
        <dbReference type="EMBL" id="CAA3030706.1"/>
    </source>
</evidence>
<comment type="caution">
    <text evidence="1">The sequence shown here is derived from an EMBL/GenBank/DDBJ whole genome shotgun (WGS) entry which is preliminary data.</text>
</comment>
<sequence>MDDGVHEFLTADTTHKQADEIYAKLNEVVYKLKDEGYVPDTSCVLVDLDEDEKEDSILWHSEKTGVLHRQTGFQKQIVARISASSSQTLGSLNFNNSTAAGKSLGFFIRNLCHNQGICVKLHSWHPVFVVSTNRWAAGSSNWLLSWIVQHTSRSQQQTILNSSTNHLFWLKTN</sequence>
<accession>A0A8S0VHR0</accession>
<dbReference type="Gramene" id="OE9A105964T1">
    <property type="protein sequence ID" value="OE9A105964C1"/>
    <property type="gene ID" value="OE9A105964"/>
</dbReference>
<evidence type="ECO:0000313" key="2">
    <source>
        <dbReference type="Proteomes" id="UP000594638"/>
    </source>
</evidence>
<dbReference type="OrthoDB" id="185373at2759"/>
<dbReference type="EMBL" id="CACTIH010009389">
    <property type="protein sequence ID" value="CAA3030706.1"/>
    <property type="molecule type" value="Genomic_DNA"/>
</dbReference>
<organism evidence="1 2">
    <name type="scientific">Olea europaea subsp. europaea</name>
    <dbReference type="NCBI Taxonomy" id="158383"/>
    <lineage>
        <taxon>Eukaryota</taxon>
        <taxon>Viridiplantae</taxon>
        <taxon>Streptophyta</taxon>
        <taxon>Embryophyta</taxon>
        <taxon>Tracheophyta</taxon>
        <taxon>Spermatophyta</taxon>
        <taxon>Magnoliopsida</taxon>
        <taxon>eudicotyledons</taxon>
        <taxon>Gunneridae</taxon>
        <taxon>Pentapetalae</taxon>
        <taxon>asterids</taxon>
        <taxon>lamiids</taxon>
        <taxon>Lamiales</taxon>
        <taxon>Oleaceae</taxon>
        <taxon>Oleeae</taxon>
        <taxon>Olea</taxon>
    </lineage>
</organism>
<proteinExistence type="predicted"/>
<reference evidence="1 2" key="1">
    <citation type="submission" date="2019-12" db="EMBL/GenBank/DDBJ databases">
        <authorList>
            <person name="Alioto T."/>
            <person name="Alioto T."/>
            <person name="Gomez Garrido J."/>
        </authorList>
    </citation>
    <scope>NUCLEOTIDE SEQUENCE [LARGE SCALE GENOMIC DNA]</scope>
</reference>
<name>A0A8S0VHR0_OLEEU</name>
<protein>
    <submittedName>
        <fullName evidence="1">Pentatricopeptide repeat-containing At4g14820</fullName>
    </submittedName>
</protein>